<dbReference type="PATRIC" id="fig|1204738.3.peg.3110"/>
<keyword evidence="7" id="KW-0408">Iron</keyword>
<dbReference type="FunFam" id="3.60.130.10:FF:000001">
    <property type="entry name" value="Trimethyllysine dioxygenase, mitochondrial"/>
    <property type="match status" value="1"/>
</dbReference>
<keyword evidence="6" id="KW-0560">Oxidoreductase</keyword>
<dbReference type="InterPro" id="IPR042098">
    <property type="entry name" value="TauD-like_sf"/>
</dbReference>
<keyword evidence="4" id="KW-0479">Metal-binding</keyword>
<evidence type="ECO:0000259" key="8">
    <source>
        <dbReference type="Pfam" id="PF02668"/>
    </source>
</evidence>
<dbReference type="PANTHER" id="PTHR10696">
    <property type="entry name" value="GAMMA-BUTYROBETAINE HYDROXYLASE-RELATED"/>
    <property type="match status" value="1"/>
</dbReference>
<feature type="domain" description="TauD/TfdA-like" evidence="8">
    <location>
        <begin position="165"/>
        <end position="405"/>
    </location>
</feature>
<dbReference type="GO" id="GO:0016706">
    <property type="term" value="F:2-oxoglutarate-dependent dioxygenase activity"/>
    <property type="evidence" value="ECO:0007669"/>
    <property type="project" value="UniProtKB-ARBA"/>
</dbReference>
<dbReference type="PANTHER" id="PTHR10696:SF25">
    <property type="entry name" value="OXIDOREDUCTASE AIM17-RELATED"/>
    <property type="match status" value="1"/>
</dbReference>
<dbReference type="FunFam" id="3.30.2020.30:FF:000002">
    <property type="entry name" value="Putative gamma-butyrobetaine dioxygenase"/>
    <property type="match status" value="1"/>
</dbReference>
<comment type="caution">
    <text evidence="10">The sequence shown here is derived from an EMBL/GenBank/DDBJ whole genome shotgun (WGS) entry which is preliminary data.</text>
</comment>
<evidence type="ECO:0000259" key="9">
    <source>
        <dbReference type="Pfam" id="PF06155"/>
    </source>
</evidence>
<evidence type="ECO:0000256" key="6">
    <source>
        <dbReference type="ARBA" id="ARBA00023002"/>
    </source>
</evidence>
<dbReference type="InterPro" id="IPR010376">
    <property type="entry name" value="GBBH-like_N"/>
</dbReference>
<dbReference type="EMBL" id="AOPO01000008">
    <property type="protein sequence ID" value="ELY21186.1"/>
    <property type="molecule type" value="Genomic_DNA"/>
</dbReference>
<evidence type="ECO:0000256" key="1">
    <source>
        <dbReference type="ARBA" id="ARBA00001954"/>
    </source>
</evidence>
<protein>
    <submittedName>
        <fullName evidence="10">Taurine catabolism dioxygenase TauD/TfdA</fullName>
    </submittedName>
</protein>
<evidence type="ECO:0000256" key="5">
    <source>
        <dbReference type="ARBA" id="ARBA00022964"/>
    </source>
</evidence>
<dbReference type="InterPro" id="IPR038492">
    <property type="entry name" value="GBBH-like_N_sf"/>
</dbReference>
<evidence type="ECO:0000256" key="2">
    <source>
        <dbReference type="ARBA" id="ARBA00001961"/>
    </source>
</evidence>
<dbReference type="InterPro" id="IPR003819">
    <property type="entry name" value="TauD/TfdA-like"/>
</dbReference>
<evidence type="ECO:0000313" key="10">
    <source>
        <dbReference type="EMBL" id="ELY21186.1"/>
    </source>
</evidence>
<comment type="cofactor">
    <cofactor evidence="2">
        <name>L-ascorbate</name>
        <dbReference type="ChEBI" id="CHEBI:38290"/>
    </cofactor>
</comment>
<dbReference type="Pfam" id="PF06155">
    <property type="entry name" value="GBBH-like_N"/>
    <property type="match status" value="1"/>
</dbReference>
<reference evidence="10 11" key="1">
    <citation type="journal article" date="2013" name="Genome Announc.">
        <title>Draft Genome of the Marine Gammaproteobacterium Halomonas titanicae.</title>
        <authorList>
            <person name="Sanchez-Porro C."/>
            <person name="de la Haba R.R."/>
            <person name="Cruz-Hernandez N."/>
            <person name="Gonzalez J.M."/>
            <person name="Reyes-Guirao C."/>
            <person name="Navarro-Sampedro L."/>
            <person name="Carballo M."/>
            <person name="Ventosa A."/>
        </authorList>
    </citation>
    <scope>NUCLEOTIDE SEQUENCE [LARGE SCALE GENOMIC DNA]</scope>
    <source>
        <strain evidence="10 11">BH1</strain>
    </source>
</reference>
<dbReference type="Proteomes" id="UP000011651">
    <property type="component" value="Unassembled WGS sequence"/>
</dbReference>
<comment type="cofactor">
    <cofactor evidence="1">
        <name>Fe(2+)</name>
        <dbReference type="ChEBI" id="CHEBI:29033"/>
    </cofactor>
</comment>
<dbReference type="GO" id="GO:0046872">
    <property type="term" value="F:metal ion binding"/>
    <property type="evidence" value="ECO:0007669"/>
    <property type="project" value="UniProtKB-KW"/>
</dbReference>
<gene>
    <name evidence="10" type="ORF">HALTITAN_2069</name>
</gene>
<dbReference type="AlphaFoldDB" id="L9U977"/>
<accession>L9U977</accession>
<dbReference type="CDD" id="cd00250">
    <property type="entry name" value="CAS_like"/>
    <property type="match status" value="1"/>
</dbReference>
<dbReference type="SUPFAM" id="SSF51197">
    <property type="entry name" value="Clavaminate synthase-like"/>
    <property type="match status" value="1"/>
</dbReference>
<evidence type="ECO:0000313" key="11">
    <source>
        <dbReference type="Proteomes" id="UP000011651"/>
    </source>
</evidence>
<dbReference type="GO" id="GO:0045329">
    <property type="term" value="P:carnitine biosynthetic process"/>
    <property type="evidence" value="ECO:0007669"/>
    <property type="project" value="TreeGrafter"/>
</dbReference>
<dbReference type="Gene3D" id="3.30.2020.30">
    <property type="match status" value="1"/>
</dbReference>
<dbReference type="Pfam" id="PF02668">
    <property type="entry name" value="TauD"/>
    <property type="match status" value="1"/>
</dbReference>
<feature type="domain" description="Gamma-butyrobetaine hydroxylase-like N-terminal" evidence="9">
    <location>
        <begin position="68"/>
        <end position="142"/>
    </location>
</feature>
<comment type="similarity">
    <text evidence="3">Belongs to the gamma-BBH/TMLD family.</text>
</comment>
<evidence type="ECO:0000256" key="3">
    <source>
        <dbReference type="ARBA" id="ARBA00008654"/>
    </source>
</evidence>
<sequence length="422" mass="47511">MSLLRLLRILVGTNAHPYVMPQRERIGVLMNSTAETTLTPPHANTPEMGELSPYQAGPVLTQATLAHNGIALEWLDGQKTTLPLLWLRDHCACPACRHPQTRERLYLPLEPITEPPSVALLDGHLHLQWQDGHVSAFHSGWLYQRRPEAELTSAVPNAKPWVDNFTPEHISHSDFLTPLGEKAWLTAMLRDGLALITDGPLVEEEVSRLAERIGPLRATNFGARFDVRSKPNPNNAAYTAVGLPLHIDLPNWRQPPDIQLLYCLQNGASGGESLFADGARVVEALRQESPEALTILSETPIDFRFQDETHDISMRAPVITLDSAGNLVEMRLNNWIRDALHLPVEQMDAWYSAYALLWKLFHSEAHQLEFTLRPGQMVAFDNRRVLHGRREFDPNSGARHLQGTYLDRDMLASRLRVLARNV</sequence>
<name>L9U977_9GAMM</name>
<dbReference type="InterPro" id="IPR050411">
    <property type="entry name" value="AlphaKG_dependent_hydroxylases"/>
</dbReference>
<evidence type="ECO:0000256" key="4">
    <source>
        <dbReference type="ARBA" id="ARBA00022723"/>
    </source>
</evidence>
<keyword evidence="5 10" id="KW-0223">Dioxygenase</keyword>
<dbReference type="Gene3D" id="3.60.130.10">
    <property type="entry name" value="Clavaminate synthase-like"/>
    <property type="match status" value="1"/>
</dbReference>
<proteinExistence type="inferred from homology"/>
<evidence type="ECO:0000256" key="7">
    <source>
        <dbReference type="ARBA" id="ARBA00023004"/>
    </source>
</evidence>
<organism evidence="10 11">
    <name type="scientific">Vreelandella titanicae BH1</name>
    <dbReference type="NCBI Taxonomy" id="1204738"/>
    <lineage>
        <taxon>Bacteria</taxon>
        <taxon>Pseudomonadati</taxon>
        <taxon>Pseudomonadota</taxon>
        <taxon>Gammaproteobacteria</taxon>
        <taxon>Oceanospirillales</taxon>
        <taxon>Halomonadaceae</taxon>
        <taxon>Vreelandella</taxon>
    </lineage>
</organism>